<sequence>MKHFFTILGGMGTIATESYVRLINHRVKINKDQDYLNYILVNDAEIPDRTAYIKDHTKENFFFALKDDVEKQSLLKPDFFVMPCNTAHYFYHDLAALTEVPFLNMMDIAIHTFLEKFPNEKKIGLIATEGSIYDRLYEKSIEKVGREVEFGGSEIQPMVTDLIYHNIKEKGVVNKELYHRILQKMHDEYGCNVILLGCTELSLAQEKAPDHPYNVIDPQSILADVTIELALKIRNGMEVDKAVSKYLYQD</sequence>
<evidence type="ECO:0000313" key="4">
    <source>
        <dbReference type="EMBL" id="MEL0565377.1"/>
    </source>
</evidence>
<evidence type="ECO:0000313" key="3">
    <source>
        <dbReference type="EMBL" id="KAA9324052.1"/>
    </source>
</evidence>
<dbReference type="Pfam" id="PF01177">
    <property type="entry name" value="Asp_Glu_race"/>
    <property type="match status" value="1"/>
</dbReference>
<dbReference type="Gene3D" id="3.40.50.1860">
    <property type="match status" value="2"/>
</dbReference>
<dbReference type="GO" id="GO:0047661">
    <property type="term" value="F:amino-acid racemase activity"/>
    <property type="evidence" value="ECO:0007669"/>
    <property type="project" value="InterPro"/>
</dbReference>
<dbReference type="Proteomes" id="UP000327236">
    <property type="component" value="Unassembled WGS sequence"/>
</dbReference>
<dbReference type="OrthoDB" id="9803739at2"/>
<dbReference type="InterPro" id="IPR004380">
    <property type="entry name" value="Asp_race"/>
</dbReference>
<keyword evidence="2 3" id="KW-0413">Isomerase</keyword>
<keyword evidence="6" id="KW-1185">Reference proteome</keyword>
<reference evidence="3 5" key="1">
    <citation type="submission" date="2019-09" db="EMBL/GenBank/DDBJ databases">
        <title>Draft genome sequence assemblies of isolates from the urinary tract.</title>
        <authorList>
            <person name="Mores C.R."/>
            <person name="Putonti C."/>
            <person name="Wolfe A.J."/>
        </authorList>
    </citation>
    <scope>NUCLEOTIDE SEQUENCE [LARGE SCALE GENOMIC DNA]</scope>
    <source>
        <strain evidence="3 5">UMB246</strain>
    </source>
</reference>
<dbReference type="RefSeq" id="WP_006585604.1">
    <property type="nucleotide sequence ID" value="NZ_CATOUV010000001.1"/>
</dbReference>
<dbReference type="EMBL" id="JBBVUL010000009">
    <property type="protein sequence ID" value="MEL0565377.1"/>
    <property type="molecule type" value="Genomic_DNA"/>
</dbReference>
<organism evidence="3 5">
    <name type="scientific">Lactobacillus jensenii</name>
    <dbReference type="NCBI Taxonomy" id="109790"/>
    <lineage>
        <taxon>Bacteria</taxon>
        <taxon>Bacillati</taxon>
        <taxon>Bacillota</taxon>
        <taxon>Bacilli</taxon>
        <taxon>Lactobacillales</taxon>
        <taxon>Lactobacillaceae</taxon>
        <taxon>Lactobacillus</taxon>
    </lineage>
</organism>
<dbReference type="PANTHER" id="PTHR21198:SF7">
    <property type="entry name" value="ASPARTATE-GLUTAMATE RACEMASE FAMILY"/>
    <property type="match status" value="1"/>
</dbReference>
<evidence type="ECO:0000313" key="5">
    <source>
        <dbReference type="Proteomes" id="UP000327236"/>
    </source>
</evidence>
<reference evidence="4 6" key="2">
    <citation type="submission" date="2024-04" db="EMBL/GenBank/DDBJ databases">
        <title>Three lactobacilli isolated from voided urine samples from females with type 2 diabetes.</title>
        <authorList>
            <person name="Kula A."/>
            <person name="Stegman N."/>
            <person name="Putonti C."/>
        </authorList>
    </citation>
    <scope>NUCLEOTIDE SEQUENCE [LARGE SCALE GENOMIC DNA]</scope>
    <source>
        <strain evidence="4 6">1855</strain>
    </source>
</reference>
<dbReference type="SUPFAM" id="SSF53681">
    <property type="entry name" value="Aspartate/glutamate racemase"/>
    <property type="match status" value="2"/>
</dbReference>
<dbReference type="NCBIfam" id="TIGR00035">
    <property type="entry name" value="asp_race"/>
    <property type="match status" value="1"/>
</dbReference>
<evidence type="ECO:0000256" key="1">
    <source>
        <dbReference type="ARBA" id="ARBA00007847"/>
    </source>
</evidence>
<accession>A0A5N1IEJ1</accession>
<gene>
    <name evidence="4" type="ORF">AAC431_05485</name>
    <name evidence="3" type="ORF">F6H94_01530</name>
</gene>
<proteinExistence type="inferred from homology"/>
<dbReference type="PANTHER" id="PTHR21198">
    <property type="entry name" value="GLUTAMATE RACEMASE"/>
    <property type="match status" value="1"/>
</dbReference>
<dbReference type="GeneID" id="31743604"/>
<dbReference type="EMBL" id="VYWW01000004">
    <property type="protein sequence ID" value="KAA9324052.1"/>
    <property type="molecule type" value="Genomic_DNA"/>
</dbReference>
<dbReference type="Proteomes" id="UP001385848">
    <property type="component" value="Unassembled WGS sequence"/>
</dbReference>
<protein>
    <submittedName>
        <fullName evidence="3">Amino acid racemase</fullName>
        <ecNumber evidence="3">5.1.1.-</ecNumber>
    </submittedName>
</protein>
<dbReference type="InterPro" id="IPR001920">
    <property type="entry name" value="Asp/Glu_race"/>
</dbReference>
<dbReference type="KEGG" id="lje:BUE77_07710"/>
<dbReference type="EC" id="5.1.1.-" evidence="3"/>
<name>A0A5N1IEJ1_LACJE</name>
<evidence type="ECO:0000256" key="2">
    <source>
        <dbReference type="ARBA" id="ARBA00023235"/>
    </source>
</evidence>
<dbReference type="AlphaFoldDB" id="A0A5N1IEJ1"/>
<evidence type="ECO:0000313" key="6">
    <source>
        <dbReference type="Proteomes" id="UP001385848"/>
    </source>
</evidence>
<comment type="similarity">
    <text evidence="1">Belongs to the aspartate/glutamate racemases family.</text>
</comment>
<comment type="caution">
    <text evidence="3">The sequence shown here is derived from an EMBL/GenBank/DDBJ whole genome shotgun (WGS) entry which is preliminary data.</text>
</comment>
<dbReference type="InterPro" id="IPR015942">
    <property type="entry name" value="Asp/Glu/hydantoin_racemase"/>
</dbReference>